<dbReference type="AlphaFoldDB" id="A0A096M501"/>
<reference evidence="1" key="2">
    <citation type="submission" date="2025-08" db="UniProtKB">
        <authorList>
            <consortium name="Ensembl"/>
        </authorList>
    </citation>
    <scope>IDENTIFICATION</scope>
</reference>
<sequence>QSLKINKLSTTSGRTSPGSMQRYVENMLKTELGNGLDLGSEKNLGIEGAHRALGARPPPGAPPRSTVVRFLKYNVKEQILRAAWKKPIYIQEKRKFFDHDYAETIQREYAPVKKVLKENAIRFQIPLAKMRVHFDSGMIIYNSAEEAALDLKRCGFAVGPVSANRSKAITAETINNLLPMDIVGLRLAVSAPGLRESAREKLKAFQRPGREDVAMD</sequence>
<dbReference type="STRING" id="48698.ENSPFOP00000026492"/>
<evidence type="ECO:0008006" key="3">
    <source>
        <dbReference type="Google" id="ProtNLM"/>
    </source>
</evidence>
<accession>A0A096M501</accession>
<evidence type="ECO:0000313" key="1">
    <source>
        <dbReference type="Ensembl" id="ENSPFOP00000026492.1"/>
    </source>
</evidence>
<dbReference type="InterPro" id="IPR004244">
    <property type="entry name" value="Transposase_22"/>
</dbReference>
<dbReference type="Gene3D" id="3.30.70.1820">
    <property type="entry name" value="L1 transposable element, RRM domain"/>
    <property type="match status" value="1"/>
</dbReference>
<reference evidence="1" key="3">
    <citation type="submission" date="2025-09" db="UniProtKB">
        <authorList>
            <consortium name="Ensembl"/>
        </authorList>
    </citation>
    <scope>IDENTIFICATION</scope>
</reference>
<dbReference type="GeneTree" id="ENSGT00940000160789"/>
<evidence type="ECO:0000313" key="2">
    <source>
        <dbReference type="Proteomes" id="UP000028760"/>
    </source>
</evidence>
<keyword evidence="2" id="KW-1185">Reference proteome</keyword>
<dbReference type="Ensembl" id="ENSPFOT00000023611.1">
    <property type="protein sequence ID" value="ENSPFOP00000026492.1"/>
    <property type="gene ID" value="ENSPFOG00000024710.1"/>
</dbReference>
<dbReference type="EMBL" id="AYCK01023645">
    <property type="status" value="NOT_ANNOTATED_CDS"/>
    <property type="molecule type" value="Genomic_DNA"/>
</dbReference>
<dbReference type="PANTHER" id="PTHR11505">
    <property type="entry name" value="L1 TRANSPOSABLE ELEMENT-RELATED"/>
    <property type="match status" value="1"/>
</dbReference>
<organism evidence="1 2">
    <name type="scientific">Poecilia formosa</name>
    <name type="common">Amazon molly</name>
    <name type="synonym">Limia formosa</name>
    <dbReference type="NCBI Taxonomy" id="48698"/>
    <lineage>
        <taxon>Eukaryota</taxon>
        <taxon>Metazoa</taxon>
        <taxon>Chordata</taxon>
        <taxon>Craniata</taxon>
        <taxon>Vertebrata</taxon>
        <taxon>Euteleostomi</taxon>
        <taxon>Actinopterygii</taxon>
        <taxon>Neopterygii</taxon>
        <taxon>Teleostei</taxon>
        <taxon>Neoteleostei</taxon>
        <taxon>Acanthomorphata</taxon>
        <taxon>Ovalentaria</taxon>
        <taxon>Atherinomorphae</taxon>
        <taxon>Cyprinodontiformes</taxon>
        <taxon>Poeciliidae</taxon>
        <taxon>Poeciliinae</taxon>
        <taxon>Poecilia</taxon>
    </lineage>
</organism>
<name>A0A096M501_POEFO</name>
<protein>
    <recommendedName>
        <fullName evidence="3">L1 transposable element RRM domain-containing protein</fullName>
    </recommendedName>
</protein>
<reference evidence="2" key="1">
    <citation type="submission" date="2013-10" db="EMBL/GenBank/DDBJ databases">
        <authorList>
            <person name="Schartl M."/>
            <person name="Warren W."/>
        </authorList>
    </citation>
    <scope>NUCLEOTIDE SEQUENCE [LARGE SCALE GENOMIC DNA]</scope>
    <source>
        <strain evidence="2">female</strain>
    </source>
</reference>
<dbReference type="EMBL" id="AYCK01023644">
    <property type="status" value="NOT_ANNOTATED_CDS"/>
    <property type="molecule type" value="Genomic_DNA"/>
</dbReference>
<proteinExistence type="predicted"/>
<dbReference type="Proteomes" id="UP000028760">
    <property type="component" value="Unassembled WGS sequence"/>
</dbReference>